<protein>
    <recommendedName>
        <fullName evidence="1">HTH cro/C1-type domain-containing protein</fullName>
    </recommendedName>
</protein>
<evidence type="ECO:0000313" key="2">
    <source>
        <dbReference type="EMBL" id="KQL21027.1"/>
    </source>
</evidence>
<feature type="domain" description="HTH cro/C1-type" evidence="1">
    <location>
        <begin position="10"/>
        <end position="63"/>
    </location>
</feature>
<dbReference type="InterPro" id="IPR010982">
    <property type="entry name" value="Lambda_DNA-bd_dom_sf"/>
</dbReference>
<dbReference type="Gene3D" id="1.25.40.10">
    <property type="entry name" value="Tetratricopeptide repeat domain"/>
    <property type="match status" value="1"/>
</dbReference>
<dbReference type="PATRIC" id="fig|1637975.4.peg.4447"/>
<reference evidence="2 3" key="1">
    <citation type="submission" date="2015-09" db="EMBL/GenBank/DDBJ databases">
        <title>Genome sequencing project for genomic taxonomy and phylogenomics of Bacillus-like bacteria.</title>
        <authorList>
            <person name="Liu B."/>
            <person name="Wang J."/>
            <person name="Zhu Y."/>
            <person name="Liu G."/>
            <person name="Chen Q."/>
            <person name="Chen Z."/>
            <person name="Lan J."/>
            <person name="Che J."/>
            <person name="Ge C."/>
            <person name="Shi H."/>
            <person name="Pan Z."/>
            <person name="Liu X."/>
        </authorList>
    </citation>
    <scope>NUCLEOTIDE SEQUENCE [LARGE SCALE GENOMIC DNA]</scope>
    <source>
        <strain evidence="2 3">FJAT-18043</strain>
    </source>
</reference>
<dbReference type="SMART" id="SM00028">
    <property type="entry name" value="TPR"/>
    <property type="match status" value="3"/>
</dbReference>
<dbReference type="Proteomes" id="UP000050996">
    <property type="component" value="Unassembled WGS sequence"/>
</dbReference>
<proteinExistence type="predicted"/>
<gene>
    <name evidence="2" type="ORF">AN957_22270</name>
</gene>
<dbReference type="EMBL" id="LJIX01000006">
    <property type="protein sequence ID" value="KQL21027.1"/>
    <property type="molecule type" value="Genomic_DNA"/>
</dbReference>
<dbReference type="PANTHER" id="PTHR37038:SF14">
    <property type="entry name" value="TRANSCRIPTIONAL ACTIVATOR"/>
    <property type="match status" value="1"/>
</dbReference>
<dbReference type="AlphaFoldDB" id="A0A0Q3VJ02"/>
<comment type="caution">
    <text evidence="2">The sequence shown here is derived from an EMBL/GenBank/DDBJ whole genome shotgun (WGS) entry which is preliminary data.</text>
</comment>
<sequence>MVNYLIGDILKSFREYKKLSISELSDGICTEDELISFEKDKAYPRLDTVYKLADRLNMDVSYFFNVVSETRINYSTAVIQLIEKYKRERNYHAIDNIVHQEMGNPLFSPPLLAQYIKWHEGICVFYIEKDLIKAESILNEAISITNPNRINLTERETEILNSIAILYYENNDFHSALPIYLEAQTNLDKLPHILNSKVKIRVLFGLSQVFTKLGYYEESIKYCQKGIDLCINEESLYCFNEFHYQMGDNYIKLGENESGKKYLEECLHLLKLENKTRLLEIMEKEVEKLSINC</sequence>
<accession>A0A0Q3VJ02</accession>
<keyword evidence="3" id="KW-1185">Reference proteome</keyword>
<dbReference type="PROSITE" id="PS50943">
    <property type="entry name" value="HTH_CROC1"/>
    <property type="match status" value="1"/>
</dbReference>
<evidence type="ECO:0000313" key="3">
    <source>
        <dbReference type="Proteomes" id="UP000050996"/>
    </source>
</evidence>
<dbReference type="GO" id="GO:0003677">
    <property type="term" value="F:DNA binding"/>
    <property type="evidence" value="ECO:0007669"/>
    <property type="project" value="InterPro"/>
</dbReference>
<dbReference type="InterPro" id="IPR001387">
    <property type="entry name" value="Cro/C1-type_HTH"/>
</dbReference>
<dbReference type="SUPFAM" id="SSF48452">
    <property type="entry name" value="TPR-like"/>
    <property type="match status" value="1"/>
</dbReference>
<organism evidence="2 3">
    <name type="scientific">Cytobacillus solani</name>
    <dbReference type="NCBI Taxonomy" id="1637975"/>
    <lineage>
        <taxon>Bacteria</taxon>
        <taxon>Bacillati</taxon>
        <taxon>Bacillota</taxon>
        <taxon>Bacilli</taxon>
        <taxon>Bacillales</taxon>
        <taxon>Bacillaceae</taxon>
        <taxon>Cytobacillus</taxon>
    </lineage>
</organism>
<name>A0A0Q3VJ02_9BACI</name>
<dbReference type="InterPro" id="IPR041315">
    <property type="entry name" value="PlcR_TPR"/>
</dbReference>
<dbReference type="SMART" id="SM00530">
    <property type="entry name" value="HTH_XRE"/>
    <property type="match status" value="1"/>
</dbReference>
<dbReference type="STRING" id="1637975.AN957_22270"/>
<dbReference type="InterPro" id="IPR011990">
    <property type="entry name" value="TPR-like_helical_dom_sf"/>
</dbReference>
<dbReference type="CDD" id="cd00093">
    <property type="entry name" value="HTH_XRE"/>
    <property type="match status" value="1"/>
</dbReference>
<dbReference type="InterPro" id="IPR053163">
    <property type="entry name" value="HTH-type_regulator_Rgg"/>
</dbReference>
<dbReference type="Pfam" id="PF18768">
    <property type="entry name" value="RNPP_C"/>
    <property type="match status" value="1"/>
</dbReference>
<dbReference type="RefSeq" id="WP_075209218.1">
    <property type="nucleotide sequence ID" value="NZ_CP041305.1"/>
</dbReference>
<dbReference type="PANTHER" id="PTHR37038">
    <property type="entry name" value="TRANSCRIPTIONAL REGULATOR-RELATED"/>
    <property type="match status" value="1"/>
</dbReference>
<dbReference type="InterPro" id="IPR019734">
    <property type="entry name" value="TPR_rpt"/>
</dbReference>
<evidence type="ECO:0000259" key="1">
    <source>
        <dbReference type="PROSITE" id="PS50943"/>
    </source>
</evidence>
<dbReference type="SUPFAM" id="SSF47413">
    <property type="entry name" value="lambda repressor-like DNA-binding domains"/>
    <property type="match status" value="1"/>
</dbReference>